<evidence type="ECO:0000313" key="2">
    <source>
        <dbReference type="EMBL" id="KRX08987.1"/>
    </source>
</evidence>
<organism evidence="2 3">
    <name type="scientific">Pseudocohnilembus persalinus</name>
    <name type="common">Ciliate</name>
    <dbReference type="NCBI Taxonomy" id="266149"/>
    <lineage>
        <taxon>Eukaryota</taxon>
        <taxon>Sar</taxon>
        <taxon>Alveolata</taxon>
        <taxon>Ciliophora</taxon>
        <taxon>Intramacronucleata</taxon>
        <taxon>Oligohymenophorea</taxon>
        <taxon>Scuticociliatia</taxon>
        <taxon>Philasterida</taxon>
        <taxon>Pseudocohnilembidae</taxon>
        <taxon>Pseudocohnilembus</taxon>
    </lineage>
</organism>
<sequence>MSEQIEFNQEFQQNEQQSQQDQDESDENEFIFRKIQHKIPVQKLPSWLLEAEQSLEKFSVQEQKTQKRQIYRKLKCPFEIGNLQEDLIYSLEFLNDILSLVLHNQDKEILFYKLFIDFFLNDQDLKGIFALGRLTQCDSEIINKDIQDILITLCGLEKQIRIKMEIYLNTKNIFKENSQFTKVRGHKLISNQKISQALQEQNFAKVILNQLEDFQVPKEQTKYIQCLNNIYNLICDFKKQKNEDNQMHETYNNYTFILDSQSLIFGAFIYNKTYQLRTIQQLYQNSQTFNLFKYDLGDNEDDMKKIQNIFKQLKQQEILATGVIMIHEIDYTKKSEV</sequence>
<proteinExistence type="predicted"/>
<dbReference type="Proteomes" id="UP000054937">
    <property type="component" value="Unassembled WGS sequence"/>
</dbReference>
<dbReference type="EMBL" id="LDAU01000056">
    <property type="protein sequence ID" value="KRX08987.1"/>
    <property type="molecule type" value="Genomic_DNA"/>
</dbReference>
<keyword evidence="3" id="KW-1185">Reference proteome</keyword>
<evidence type="ECO:0000313" key="3">
    <source>
        <dbReference type="Proteomes" id="UP000054937"/>
    </source>
</evidence>
<reference evidence="2 3" key="1">
    <citation type="journal article" date="2015" name="Sci. Rep.">
        <title>Genome of the facultative scuticociliatosis pathogen Pseudocohnilembus persalinus provides insight into its virulence through horizontal gene transfer.</title>
        <authorList>
            <person name="Xiong J."/>
            <person name="Wang G."/>
            <person name="Cheng J."/>
            <person name="Tian M."/>
            <person name="Pan X."/>
            <person name="Warren A."/>
            <person name="Jiang C."/>
            <person name="Yuan D."/>
            <person name="Miao W."/>
        </authorList>
    </citation>
    <scope>NUCLEOTIDE SEQUENCE [LARGE SCALE GENOMIC DNA]</scope>
    <source>
        <strain evidence="2">36N120E</strain>
    </source>
</reference>
<feature type="region of interest" description="Disordered" evidence="1">
    <location>
        <begin position="1"/>
        <end position="26"/>
    </location>
</feature>
<dbReference type="InParanoid" id="A0A0V0R3C1"/>
<name>A0A0V0R3C1_PSEPJ</name>
<gene>
    <name evidence="2" type="ORF">PPERSA_08190</name>
</gene>
<feature type="compositionally biased region" description="Low complexity" evidence="1">
    <location>
        <begin position="1"/>
        <end position="20"/>
    </location>
</feature>
<dbReference type="AlphaFoldDB" id="A0A0V0R3C1"/>
<comment type="caution">
    <text evidence="2">The sequence shown here is derived from an EMBL/GenBank/DDBJ whole genome shotgun (WGS) entry which is preliminary data.</text>
</comment>
<protein>
    <submittedName>
        <fullName evidence="2">Uncharacterized protein</fullName>
    </submittedName>
</protein>
<evidence type="ECO:0000256" key="1">
    <source>
        <dbReference type="SAM" id="MobiDB-lite"/>
    </source>
</evidence>
<accession>A0A0V0R3C1</accession>